<dbReference type="AlphaFoldDB" id="A0A098L8Q3"/>
<evidence type="ECO:0000256" key="10">
    <source>
        <dbReference type="RuleBase" id="RU366046"/>
    </source>
</evidence>
<keyword evidence="7 10" id="KW-0520">NAD</keyword>
<evidence type="ECO:0000256" key="8">
    <source>
        <dbReference type="ARBA" id="ARBA00023235"/>
    </source>
</evidence>
<proteinExistence type="inferred from homology"/>
<dbReference type="RefSeq" id="WP_045456930.1">
    <property type="nucleotide sequence ID" value="NZ_BBLT01000001.1"/>
</dbReference>
<dbReference type="Gene3D" id="3.90.25.10">
    <property type="entry name" value="UDP-galactose 4-epimerase, domain 1"/>
    <property type="match status" value="1"/>
</dbReference>
<dbReference type="NCBIfam" id="TIGR01179">
    <property type="entry name" value="galE"/>
    <property type="match status" value="1"/>
</dbReference>
<feature type="domain" description="NAD-dependent epimerase/dehydratase" evidence="11">
    <location>
        <begin position="6"/>
        <end position="256"/>
    </location>
</feature>
<evidence type="ECO:0000259" key="11">
    <source>
        <dbReference type="Pfam" id="PF01370"/>
    </source>
</evidence>
<evidence type="ECO:0000256" key="7">
    <source>
        <dbReference type="ARBA" id="ARBA00023027"/>
    </source>
</evidence>
<dbReference type="OrthoDB" id="9811743at2"/>
<dbReference type="InterPro" id="IPR001509">
    <property type="entry name" value="Epimerase_deHydtase"/>
</dbReference>
<comment type="cofactor">
    <cofactor evidence="2 10">
        <name>NAD(+)</name>
        <dbReference type="ChEBI" id="CHEBI:57540"/>
    </cofactor>
</comment>
<dbReference type="Proteomes" id="UP000030185">
    <property type="component" value="Unassembled WGS sequence"/>
</dbReference>
<organism evidence="12 13">
    <name type="scientific">Sporocytophaga myxococcoides</name>
    <dbReference type="NCBI Taxonomy" id="153721"/>
    <lineage>
        <taxon>Bacteria</taxon>
        <taxon>Pseudomonadati</taxon>
        <taxon>Bacteroidota</taxon>
        <taxon>Cytophagia</taxon>
        <taxon>Cytophagales</taxon>
        <taxon>Cytophagaceae</taxon>
        <taxon>Sporocytophaga</taxon>
    </lineage>
</organism>
<dbReference type="EMBL" id="BBLT01000001">
    <property type="protein sequence ID" value="GAL82837.1"/>
    <property type="molecule type" value="Genomic_DNA"/>
</dbReference>
<evidence type="ECO:0000256" key="9">
    <source>
        <dbReference type="ARBA" id="ARBA00023277"/>
    </source>
</evidence>
<sequence length="342" mass="37405">MEGKTILVTGGAGYIGSHTVRLLAEKKYKVIVVDNLVYGHEEAILDKNVKLVKANIADGKAMTTLFSENKIDAVLHFAAYAYVGESVKDPAKYYLNNVAAPLSLIEIMRAYNCNNFIFSSTCASYGNPVRLPIDENHPQDPINPYGQSKLMLEKILKDYGPAYNLNYFFLRYFNASGASKDGLIGEDHDPETHLIPLVIEAAKGTRGPVTVFGTDYDTPDGTCIRDYIHVEDLGRAHILALEHLLNGKGSAICNLGTGKGCSVKEVIETVEKVTGLKVPVKFGPRREGDPALLVSDPSAAKNILGWVAEYQDLSAIIETAWKWHNGKKSGKYTPKSKSINAI</sequence>
<evidence type="ECO:0000256" key="6">
    <source>
        <dbReference type="ARBA" id="ARBA00018569"/>
    </source>
</evidence>
<dbReference type="STRING" id="153721.MYP_63"/>
<dbReference type="PANTHER" id="PTHR43725:SF53">
    <property type="entry name" value="UDP-ARABINOSE 4-EPIMERASE 1"/>
    <property type="match status" value="1"/>
</dbReference>
<comment type="catalytic activity">
    <reaction evidence="1 10">
        <text>UDP-alpha-D-glucose = UDP-alpha-D-galactose</text>
        <dbReference type="Rhea" id="RHEA:22168"/>
        <dbReference type="ChEBI" id="CHEBI:58885"/>
        <dbReference type="ChEBI" id="CHEBI:66914"/>
        <dbReference type="EC" id="5.1.3.2"/>
    </reaction>
</comment>
<dbReference type="UniPathway" id="UPA00214"/>
<evidence type="ECO:0000313" key="12">
    <source>
        <dbReference type="EMBL" id="GAL82837.1"/>
    </source>
</evidence>
<keyword evidence="8 10" id="KW-0413">Isomerase</keyword>
<evidence type="ECO:0000256" key="5">
    <source>
        <dbReference type="ARBA" id="ARBA00013189"/>
    </source>
</evidence>
<dbReference type="SUPFAM" id="SSF51735">
    <property type="entry name" value="NAD(P)-binding Rossmann-fold domains"/>
    <property type="match status" value="1"/>
</dbReference>
<evidence type="ECO:0000256" key="3">
    <source>
        <dbReference type="ARBA" id="ARBA00004947"/>
    </source>
</evidence>
<name>A0A098L8Q3_9BACT</name>
<comment type="caution">
    <text evidence="12">The sequence shown here is derived from an EMBL/GenBank/DDBJ whole genome shotgun (WGS) entry which is preliminary data.</text>
</comment>
<dbReference type="Gene3D" id="3.40.50.720">
    <property type="entry name" value="NAD(P)-binding Rossmann-like Domain"/>
    <property type="match status" value="1"/>
</dbReference>
<evidence type="ECO:0000256" key="2">
    <source>
        <dbReference type="ARBA" id="ARBA00001911"/>
    </source>
</evidence>
<dbReference type="PANTHER" id="PTHR43725">
    <property type="entry name" value="UDP-GLUCOSE 4-EPIMERASE"/>
    <property type="match status" value="1"/>
</dbReference>
<comment type="similarity">
    <text evidence="4 10">Belongs to the NAD(P)-dependent epimerase/dehydratase family.</text>
</comment>
<dbReference type="GO" id="GO:0033499">
    <property type="term" value="P:galactose catabolic process via UDP-galactose, Leloir pathway"/>
    <property type="evidence" value="ECO:0007669"/>
    <property type="project" value="TreeGrafter"/>
</dbReference>
<accession>A0A098L8Q3</accession>
<evidence type="ECO:0000256" key="1">
    <source>
        <dbReference type="ARBA" id="ARBA00000083"/>
    </source>
</evidence>
<dbReference type="GO" id="GO:0003978">
    <property type="term" value="F:UDP-glucose 4-epimerase activity"/>
    <property type="evidence" value="ECO:0007669"/>
    <property type="project" value="UniProtKB-UniRule"/>
</dbReference>
<dbReference type="InterPro" id="IPR005886">
    <property type="entry name" value="UDP_G4E"/>
</dbReference>
<keyword evidence="13" id="KW-1185">Reference proteome</keyword>
<reference evidence="12 13" key="1">
    <citation type="submission" date="2014-09" db="EMBL/GenBank/DDBJ databases">
        <title>Sporocytophaga myxococcoides PG-01 genome sequencing.</title>
        <authorList>
            <person name="Liu L."/>
            <person name="Gao P.J."/>
            <person name="Chen G.J."/>
            <person name="Wang L.S."/>
        </authorList>
    </citation>
    <scope>NUCLEOTIDE SEQUENCE [LARGE SCALE GENOMIC DNA]</scope>
    <source>
        <strain evidence="12 13">PG-01</strain>
    </source>
</reference>
<dbReference type="eggNOG" id="COG1087">
    <property type="taxonomic scope" value="Bacteria"/>
</dbReference>
<dbReference type="CDD" id="cd05247">
    <property type="entry name" value="UDP_G4E_1_SDR_e"/>
    <property type="match status" value="1"/>
</dbReference>
<dbReference type="InterPro" id="IPR036291">
    <property type="entry name" value="NAD(P)-bd_dom_sf"/>
</dbReference>
<evidence type="ECO:0000313" key="13">
    <source>
        <dbReference type="Proteomes" id="UP000030185"/>
    </source>
</evidence>
<dbReference type="EC" id="5.1.3.2" evidence="5 10"/>
<dbReference type="Pfam" id="PF01370">
    <property type="entry name" value="Epimerase"/>
    <property type="match status" value="1"/>
</dbReference>
<evidence type="ECO:0000256" key="4">
    <source>
        <dbReference type="ARBA" id="ARBA00007637"/>
    </source>
</evidence>
<keyword evidence="9 10" id="KW-0119">Carbohydrate metabolism</keyword>
<gene>
    <name evidence="12" type="ORF">MYP_63</name>
</gene>
<comment type="subunit">
    <text evidence="10">Homodimer.</text>
</comment>
<comment type="pathway">
    <text evidence="3 10">Carbohydrate metabolism; galactose metabolism.</text>
</comment>
<protein>
    <recommendedName>
        <fullName evidence="6 10">UDP-glucose 4-epimerase</fullName>
        <ecNumber evidence="5 10">5.1.3.2</ecNumber>
    </recommendedName>
</protein>